<evidence type="ECO:0000313" key="3">
    <source>
        <dbReference type="Proteomes" id="UP000631181"/>
    </source>
</evidence>
<organism evidence="2 3">
    <name type="scientific">Penicillium ucsense</name>
    <dbReference type="NCBI Taxonomy" id="2839758"/>
    <lineage>
        <taxon>Eukaryota</taxon>
        <taxon>Fungi</taxon>
        <taxon>Dikarya</taxon>
        <taxon>Ascomycota</taxon>
        <taxon>Pezizomycotina</taxon>
        <taxon>Eurotiomycetes</taxon>
        <taxon>Eurotiomycetidae</taxon>
        <taxon>Eurotiales</taxon>
        <taxon>Aspergillaceae</taxon>
        <taxon>Penicillium</taxon>
    </lineage>
</organism>
<evidence type="ECO:0000313" key="2">
    <source>
        <dbReference type="EMBL" id="KAF7716573.1"/>
    </source>
</evidence>
<dbReference type="OrthoDB" id="4361859at2759"/>
<reference evidence="2" key="1">
    <citation type="journal article" date="2020" name="Front. Microbiol.">
        <title>Gene regulatory networks of Penicillium echinulatum 2HH and Penicillium oxalicum 114-2 inferred by a computational biology approach.</title>
        <authorList>
            <person name="Lenz A.R."/>
            <person name="Galan-Vasquez E."/>
            <person name="Balbinot E."/>
            <person name="De Abreu F.P."/>
            <person name="De Oliveira N.S."/>
            <person name="Da Rosa L.O."/>
            <person name="De Avila E Silva S."/>
            <person name="Camassola M."/>
            <person name="Dillon A.J.P."/>
            <person name="Perez-Rueda E."/>
        </authorList>
    </citation>
    <scope>NUCLEOTIDE SEQUENCE</scope>
    <source>
        <strain evidence="2">S1M29</strain>
    </source>
</reference>
<name>A0A8J8WKF4_9EURO</name>
<comment type="caution">
    <text evidence="2">The sequence shown here is derived from an EMBL/GenBank/DDBJ whole genome shotgun (WGS) entry which is preliminary data.</text>
</comment>
<accession>A0A8J8WKF4</accession>
<feature type="region of interest" description="Disordered" evidence="1">
    <location>
        <begin position="1"/>
        <end position="29"/>
    </location>
</feature>
<protein>
    <submittedName>
        <fullName evidence="2">Uncharacterized protein</fullName>
    </submittedName>
</protein>
<dbReference type="EMBL" id="WIWV01000038">
    <property type="protein sequence ID" value="KAF7716573.1"/>
    <property type="molecule type" value="Genomic_DNA"/>
</dbReference>
<proteinExistence type="predicted"/>
<keyword evidence="3" id="KW-1185">Reference proteome</keyword>
<dbReference type="AlphaFoldDB" id="A0A8J8WKF4"/>
<dbReference type="Proteomes" id="UP000631181">
    <property type="component" value="Unassembled WGS sequence"/>
</dbReference>
<sequence>MMSDLPSSFTTPRGSSPVGNTKRVRVSTPDPEYYRKTYSTRLPSRDWLAHGINSRQVVNNVPIVGYLNQFDQPLPSIIGPGVQLTLATMDDISQIGEYHDEDRMMSLGQVFFLKGPRKGQLNDAYAWIALRGDGANKFAMSRGARNRLVPKWKHLEHWEEFDESVTDACHELRRVSTRAIAETIYCVKELGTEKKIDLLQGEIEDIIDCEKTQSHPNKELVDSAREVLLAASAFEEAVAKLQLVADKLTA</sequence>
<gene>
    <name evidence="2" type="ORF">PECM_005332</name>
</gene>
<evidence type="ECO:0000256" key="1">
    <source>
        <dbReference type="SAM" id="MobiDB-lite"/>
    </source>
</evidence>
<feature type="compositionally biased region" description="Polar residues" evidence="1">
    <location>
        <begin position="1"/>
        <end position="19"/>
    </location>
</feature>